<accession>A0AA41Z9N3</accession>
<feature type="compositionally biased region" description="Basic and acidic residues" evidence="1">
    <location>
        <begin position="516"/>
        <end position="526"/>
    </location>
</feature>
<dbReference type="AlphaFoldDB" id="A0AA41Z9N3"/>
<dbReference type="Proteomes" id="UP001165667">
    <property type="component" value="Unassembled WGS sequence"/>
</dbReference>
<sequence>MSFLSSVFSTPQIRPKMFEARAPDKFVESLCEEHAAWLNAHRLADSIPFGWQQLCRDTFAYIADLMAFIPDRKLTLARLASSGGSLAVQFDPVDVGNDFQVTDILARIGMIQTMIARRSSQICETCGLPGQIRHNESRPIDVSHVSCATHAILRSVLAAQGSIETEDRSATPLGGLDGFIPQHRRLHVPADPPLGSFAKAQRRLSPESDPFRIKLYSVKDVAGGLDQEDESLLELEEERSRPAETEHQARLSRILRRGEAGQWRRLARATANVLDELDHLGKRAPHFAELTDLVHRHLRAAINIGLPISMPPIMLVGPPGMGKTWYLSRLAALLTVPFRVYPMNGASLGEGLFGAHPSWRNAQPGLVARTLLKEDVANPVIFVDEFDKAYVNANNSDPYRPFYTLIEPAGSKTFVDEFLGFPLDASAVMWVMSGNSIESIPEPIIDRLTILHVPELSFDQRVQVAASIYAEANVRRRNFFEPNLESEVLKRLVVSSPREMRIAIDDAMTRAAADGRKALSDEDIHPRTKRSKPAFGFFAPQGDRRVQYTNPR</sequence>
<evidence type="ECO:0000259" key="2">
    <source>
        <dbReference type="SMART" id="SM00382"/>
    </source>
</evidence>
<dbReference type="SMART" id="SM00382">
    <property type="entry name" value="AAA"/>
    <property type="match status" value="1"/>
</dbReference>
<evidence type="ECO:0000313" key="3">
    <source>
        <dbReference type="EMBL" id="MCW6512850.1"/>
    </source>
</evidence>
<gene>
    <name evidence="3" type="ORF">M8523_33740</name>
</gene>
<dbReference type="PANTHER" id="PTHR10046">
    <property type="entry name" value="ATP DEPENDENT LON PROTEASE FAMILY MEMBER"/>
    <property type="match status" value="1"/>
</dbReference>
<dbReference type="InterPro" id="IPR003959">
    <property type="entry name" value="ATPase_AAA_core"/>
</dbReference>
<dbReference type="GO" id="GO:0004176">
    <property type="term" value="F:ATP-dependent peptidase activity"/>
    <property type="evidence" value="ECO:0007669"/>
    <property type="project" value="InterPro"/>
</dbReference>
<evidence type="ECO:0000256" key="1">
    <source>
        <dbReference type="SAM" id="MobiDB-lite"/>
    </source>
</evidence>
<name>A0AA41Z9N3_9HYPH</name>
<dbReference type="EMBL" id="JAMOIM010000069">
    <property type="protein sequence ID" value="MCW6512850.1"/>
    <property type="molecule type" value="Genomic_DNA"/>
</dbReference>
<organism evidence="3 4">
    <name type="scientific">Lichenifustis flavocetrariae</name>
    <dbReference type="NCBI Taxonomy" id="2949735"/>
    <lineage>
        <taxon>Bacteria</taxon>
        <taxon>Pseudomonadati</taxon>
        <taxon>Pseudomonadota</taxon>
        <taxon>Alphaproteobacteria</taxon>
        <taxon>Hyphomicrobiales</taxon>
        <taxon>Lichenihabitantaceae</taxon>
        <taxon>Lichenifustis</taxon>
    </lineage>
</organism>
<dbReference type="GO" id="GO:0016887">
    <property type="term" value="F:ATP hydrolysis activity"/>
    <property type="evidence" value="ECO:0007669"/>
    <property type="project" value="InterPro"/>
</dbReference>
<dbReference type="InterPro" id="IPR027417">
    <property type="entry name" value="P-loop_NTPase"/>
</dbReference>
<dbReference type="RefSeq" id="WP_282589226.1">
    <property type="nucleotide sequence ID" value="NZ_JAMOIM010000069.1"/>
</dbReference>
<evidence type="ECO:0000313" key="4">
    <source>
        <dbReference type="Proteomes" id="UP001165667"/>
    </source>
</evidence>
<keyword evidence="4" id="KW-1185">Reference proteome</keyword>
<dbReference type="Gene3D" id="3.40.50.300">
    <property type="entry name" value="P-loop containing nucleotide triphosphate hydrolases"/>
    <property type="match status" value="1"/>
</dbReference>
<dbReference type="GO" id="GO:0005524">
    <property type="term" value="F:ATP binding"/>
    <property type="evidence" value="ECO:0007669"/>
    <property type="project" value="InterPro"/>
</dbReference>
<dbReference type="InterPro" id="IPR027065">
    <property type="entry name" value="Lon_Prtase"/>
</dbReference>
<dbReference type="SUPFAM" id="SSF52540">
    <property type="entry name" value="P-loop containing nucleoside triphosphate hydrolases"/>
    <property type="match status" value="1"/>
</dbReference>
<proteinExistence type="predicted"/>
<comment type="caution">
    <text evidence="3">The sequence shown here is derived from an EMBL/GenBank/DDBJ whole genome shotgun (WGS) entry which is preliminary data.</text>
</comment>
<protein>
    <submittedName>
        <fullName evidence="3">AAA family ATPase</fullName>
    </submittedName>
</protein>
<feature type="domain" description="AAA+ ATPase" evidence="2">
    <location>
        <begin position="309"/>
        <end position="455"/>
    </location>
</feature>
<dbReference type="Pfam" id="PF00004">
    <property type="entry name" value="AAA"/>
    <property type="match status" value="1"/>
</dbReference>
<reference evidence="3" key="1">
    <citation type="submission" date="2022-05" db="EMBL/GenBank/DDBJ databases">
        <authorList>
            <person name="Pankratov T."/>
        </authorList>
    </citation>
    <scope>NUCLEOTIDE SEQUENCE</scope>
    <source>
        <strain evidence="3">BP6-180914</strain>
    </source>
</reference>
<feature type="region of interest" description="Disordered" evidence="1">
    <location>
        <begin position="516"/>
        <end position="538"/>
    </location>
</feature>
<dbReference type="GO" id="GO:0004252">
    <property type="term" value="F:serine-type endopeptidase activity"/>
    <property type="evidence" value="ECO:0007669"/>
    <property type="project" value="InterPro"/>
</dbReference>
<dbReference type="GO" id="GO:0030163">
    <property type="term" value="P:protein catabolic process"/>
    <property type="evidence" value="ECO:0007669"/>
    <property type="project" value="InterPro"/>
</dbReference>
<dbReference type="InterPro" id="IPR003593">
    <property type="entry name" value="AAA+_ATPase"/>
</dbReference>